<evidence type="ECO:0000313" key="5">
    <source>
        <dbReference type="EMBL" id="HJC63662.1"/>
    </source>
</evidence>
<gene>
    <name evidence="5" type="ORF">H9753_08605</name>
</gene>
<dbReference type="InterPro" id="IPR051782">
    <property type="entry name" value="ABC_Transporter_VariousFunc"/>
</dbReference>
<dbReference type="InterPro" id="IPR003439">
    <property type="entry name" value="ABC_transporter-like_ATP-bd"/>
</dbReference>
<dbReference type="GO" id="GO:0016887">
    <property type="term" value="F:ATP hydrolysis activity"/>
    <property type="evidence" value="ECO:0007669"/>
    <property type="project" value="InterPro"/>
</dbReference>
<dbReference type="CDD" id="cd03230">
    <property type="entry name" value="ABC_DR_subfamily_A"/>
    <property type="match status" value="1"/>
</dbReference>
<dbReference type="InterPro" id="IPR027417">
    <property type="entry name" value="P-loop_NTPase"/>
</dbReference>
<dbReference type="GO" id="GO:0005524">
    <property type="term" value="F:ATP binding"/>
    <property type="evidence" value="ECO:0007669"/>
    <property type="project" value="UniProtKB-KW"/>
</dbReference>
<organism evidence="5 6">
    <name type="scientific">Candidatus Blautia merdavium</name>
    <dbReference type="NCBI Taxonomy" id="2838494"/>
    <lineage>
        <taxon>Bacteria</taxon>
        <taxon>Bacillati</taxon>
        <taxon>Bacillota</taxon>
        <taxon>Clostridia</taxon>
        <taxon>Lachnospirales</taxon>
        <taxon>Lachnospiraceae</taxon>
        <taxon>Blautia</taxon>
    </lineage>
</organism>
<dbReference type="SMART" id="SM00382">
    <property type="entry name" value="AAA"/>
    <property type="match status" value="1"/>
</dbReference>
<name>A0A9D2PPX6_9FIRM</name>
<evidence type="ECO:0000313" key="6">
    <source>
        <dbReference type="Proteomes" id="UP000823886"/>
    </source>
</evidence>
<keyword evidence="1" id="KW-0813">Transport</keyword>
<evidence type="ECO:0000259" key="4">
    <source>
        <dbReference type="PROSITE" id="PS50893"/>
    </source>
</evidence>
<reference evidence="5" key="1">
    <citation type="journal article" date="2021" name="PeerJ">
        <title>Extensive microbial diversity within the chicken gut microbiome revealed by metagenomics and culture.</title>
        <authorList>
            <person name="Gilroy R."/>
            <person name="Ravi A."/>
            <person name="Getino M."/>
            <person name="Pursley I."/>
            <person name="Horton D.L."/>
            <person name="Alikhan N.F."/>
            <person name="Baker D."/>
            <person name="Gharbi K."/>
            <person name="Hall N."/>
            <person name="Watson M."/>
            <person name="Adriaenssens E.M."/>
            <person name="Foster-Nyarko E."/>
            <person name="Jarju S."/>
            <person name="Secka A."/>
            <person name="Antonio M."/>
            <person name="Oren A."/>
            <person name="Chaudhuri R.R."/>
            <person name="La Ragione R."/>
            <person name="Hildebrand F."/>
            <person name="Pallen M.J."/>
        </authorList>
    </citation>
    <scope>NUCLEOTIDE SEQUENCE</scope>
    <source>
        <strain evidence="5">ChiBcec2-3848</strain>
    </source>
</reference>
<dbReference type="Proteomes" id="UP000823886">
    <property type="component" value="Unassembled WGS sequence"/>
</dbReference>
<feature type="domain" description="ABC transporter" evidence="4">
    <location>
        <begin position="2"/>
        <end position="227"/>
    </location>
</feature>
<protein>
    <submittedName>
        <fullName evidence="5">ABC transporter ATP-binding protein</fullName>
    </submittedName>
</protein>
<comment type="caution">
    <text evidence="5">The sequence shown here is derived from an EMBL/GenBank/DDBJ whole genome shotgun (WGS) entry which is preliminary data.</text>
</comment>
<dbReference type="PANTHER" id="PTHR42939">
    <property type="entry name" value="ABC TRANSPORTER ATP-BINDING PROTEIN ALBC-RELATED"/>
    <property type="match status" value="1"/>
</dbReference>
<evidence type="ECO:0000256" key="2">
    <source>
        <dbReference type="ARBA" id="ARBA00022741"/>
    </source>
</evidence>
<dbReference type="SUPFAM" id="SSF52540">
    <property type="entry name" value="P-loop containing nucleoside triphosphate hydrolases"/>
    <property type="match status" value="1"/>
</dbReference>
<evidence type="ECO:0000256" key="1">
    <source>
        <dbReference type="ARBA" id="ARBA00022448"/>
    </source>
</evidence>
<accession>A0A9D2PPX6</accession>
<evidence type="ECO:0000256" key="3">
    <source>
        <dbReference type="ARBA" id="ARBA00022840"/>
    </source>
</evidence>
<dbReference type="AlphaFoldDB" id="A0A9D2PPX6"/>
<sequence length="283" mass="31959">MLTITDLKKDYGSFRLNCSLHVEPGAITGLIGQNGAGKTTTFKAVLGLISYGEGSIQIFGKNHTALTARDREKLGVVLSDTGYSEYLTAQDLASIQKAFYKEFSSREFLKKCKEFQIPLDKKIQDFSTGMKAKLKVLCALSHNAKFLILDEPTVGLDVIARDEILQLFRSYMEEDDQRSILISSHISSDLEGLCDDLYMIHDGAIILHEDTDTLLDSYGLLKVQPAQFDRLDKRYLLRYKKETYGYSCLTDQKQFYLENYPNLAVEKGNIDEVITMMIKGDVL</sequence>
<dbReference type="PANTHER" id="PTHR42939:SF3">
    <property type="entry name" value="ABC TRANSPORTER ATP-BINDING COMPONENT"/>
    <property type="match status" value="1"/>
</dbReference>
<dbReference type="Pfam" id="PF00005">
    <property type="entry name" value="ABC_tran"/>
    <property type="match status" value="1"/>
</dbReference>
<keyword evidence="3 5" id="KW-0067">ATP-binding</keyword>
<reference evidence="5" key="2">
    <citation type="submission" date="2021-04" db="EMBL/GenBank/DDBJ databases">
        <authorList>
            <person name="Gilroy R."/>
        </authorList>
    </citation>
    <scope>NUCLEOTIDE SEQUENCE</scope>
    <source>
        <strain evidence="5">ChiBcec2-3848</strain>
    </source>
</reference>
<dbReference type="EMBL" id="DWVZ01000113">
    <property type="protein sequence ID" value="HJC63662.1"/>
    <property type="molecule type" value="Genomic_DNA"/>
</dbReference>
<dbReference type="Gene3D" id="3.40.50.300">
    <property type="entry name" value="P-loop containing nucleotide triphosphate hydrolases"/>
    <property type="match status" value="1"/>
</dbReference>
<dbReference type="PROSITE" id="PS50893">
    <property type="entry name" value="ABC_TRANSPORTER_2"/>
    <property type="match status" value="1"/>
</dbReference>
<keyword evidence="2" id="KW-0547">Nucleotide-binding</keyword>
<proteinExistence type="predicted"/>
<dbReference type="InterPro" id="IPR003593">
    <property type="entry name" value="AAA+_ATPase"/>
</dbReference>